<dbReference type="OrthoDB" id="10262609at2759"/>
<feature type="binding site" evidence="1">
    <location>
        <position position="96"/>
    </location>
    <ligand>
        <name>Zn(2+)</name>
        <dbReference type="ChEBI" id="CHEBI:29105"/>
    </ligand>
</feature>
<dbReference type="OMA" id="ATCTQMT"/>
<dbReference type="PANTHER" id="PTHR22599">
    <property type="entry name" value="MPS ONE BINDER KINASE ACTIVATOR-LIKE MOB"/>
    <property type="match status" value="1"/>
</dbReference>
<dbReference type="Pfam" id="PF03637">
    <property type="entry name" value="Mob1_phocein"/>
    <property type="match status" value="1"/>
</dbReference>
<keyword evidence="3" id="KW-1185">Reference proteome</keyword>
<dbReference type="Gene3D" id="1.20.140.30">
    <property type="entry name" value="MOB kinase activator"/>
    <property type="match status" value="1"/>
</dbReference>
<sequence>MDHRRIRRGQTLKDIQNNWEDPSSLTLLTNDLGSVQQYVGVLVRQTPHDVHRLVELPSSDIDISLWIYTHLRRILQDFNVPWLTRLQEVCTSSGGCNAMRIGDDILLCREHNDGRPCTAQEYIFHAMDAAADTLGSIGAFHSKLTSIPRHCTRLFPGVCKQIARVFSHLYLHHNEMFASCEADTSLYARFKCLVEANSLLPEDALPI</sequence>
<dbReference type="InterPro" id="IPR036703">
    <property type="entry name" value="MOB_kinase_act_sf"/>
</dbReference>
<evidence type="ECO:0000313" key="3">
    <source>
        <dbReference type="Proteomes" id="UP000186303"/>
    </source>
</evidence>
<keyword evidence="1" id="KW-0862">Zinc</keyword>
<keyword evidence="1" id="KW-0479">Metal-binding</keyword>
<accession>A0A1M8A336</accession>
<reference evidence="3" key="1">
    <citation type="journal article" date="2017" name="Nucleic Acids Res.">
        <title>Proteogenomics produces comprehensive and highly accurate protein-coding gene annotation in a complete genome assembly of Malassezia sympodialis.</title>
        <authorList>
            <person name="Zhu Y."/>
            <person name="Engstroem P.G."/>
            <person name="Tellgren-Roth C."/>
            <person name="Baudo C.D."/>
            <person name="Kennell J.C."/>
            <person name="Sun S."/>
            <person name="Billmyre R.B."/>
            <person name="Schroeder M.S."/>
            <person name="Andersson A."/>
            <person name="Holm T."/>
            <person name="Sigurgeirsson B."/>
            <person name="Wu G."/>
            <person name="Sankaranarayanan S.R."/>
            <person name="Siddharthan R."/>
            <person name="Sanyal K."/>
            <person name="Lundeberg J."/>
            <person name="Nystedt B."/>
            <person name="Boekhout T."/>
            <person name="Dawson T.L. Jr."/>
            <person name="Heitman J."/>
            <person name="Scheynius A."/>
            <person name="Lehtioe J."/>
        </authorList>
    </citation>
    <scope>NUCLEOTIDE SEQUENCE [LARGE SCALE GENOMIC DNA]</scope>
    <source>
        <strain evidence="3">ATCC 42132</strain>
    </source>
</reference>
<feature type="binding site" evidence="1">
    <location>
        <position position="173"/>
    </location>
    <ligand>
        <name>Zn(2+)</name>
        <dbReference type="ChEBI" id="CHEBI:29105"/>
    </ligand>
</feature>
<gene>
    <name evidence="2" type="ORF">MSYG_1178</name>
</gene>
<protein>
    <submittedName>
        <fullName evidence="2">Uncharacterized protein</fullName>
    </submittedName>
</protein>
<dbReference type="InterPro" id="IPR005301">
    <property type="entry name" value="MOB_kinase_act_fam"/>
</dbReference>
<dbReference type="STRING" id="1230383.A0A1M8A336"/>
<evidence type="ECO:0000313" key="2">
    <source>
        <dbReference type="EMBL" id="SHO76839.1"/>
    </source>
</evidence>
<organism evidence="2 3">
    <name type="scientific">Malassezia sympodialis (strain ATCC 42132)</name>
    <name type="common">Atopic eczema-associated yeast</name>
    <dbReference type="NCBI Taxonomy" id="1230383"/>
    <lineage>
        <taxon>Eukaryota</taxon>
        <taxon>Fungi</taxon>
        <taxon>Dikarya</taxon>
        <taxon>Basidiomycota</taxon>
        <taxon>Ustilaginomycotina</taxon>
        <taxon>Malasseziomycetes</taxon>
        <taxon>Malasseziales</taxon>
        <taxon>Malasseziaceae</taxon>
        <taxon>Malassezia</taxon>
    </lineage>
</organism>
<dbReference type="SUPFAM" id="SSF101152">
    <property type="entry name" value="Mob1/phocein"/>
    <property type="match status" value="1"/>
</dbReference>
<name>A0A1M8A336_MALS4</name>
<feature type="binding site" evidence="1">
    <location>
        <position position="90"/>
    </location>
    <ligand>
        <name>Zn(2+)</name>
        <dbReference type="ChEBI" id="CHEBI:29105"/>
    </ligand>
</feature>
<dbReference type="SMART" id="SM01388">
    <property type="entry name" value="Mob1_phocein"/>
    <property type="match status" value="1"/>
</dbReference>
<dbReference type="EMBL" id="LT671822">
    <property type="protein sequence ID" value="SHO76839.1"/>
    <property type="molecule type" value="Genomic_DNA"/>
</dbReference>
<dbReference type="Proteomes" id="UP000186303">
    <property type="component" value="Chromosome 2"/>
</dbReference>
<evidence type="ECO:0000256" key="1">
    <source>
        <dbReference type="PIRSR" id="PIRSR605301-1"/>
    </source>
</evidence>
<dbReference type="AlphaFoldDB" id="A0A1M8A336"/>
<feature type="binding site" evidence="1">
    <location>
        <position position="168"/>
    </location>
    <ligand>
        <name>Zn(2+)</name>
        <dbReference type="ChEBI" id="CHEBI:29105"/>
    </ligand>
</feature>
<proteinExistence type="predicted"/>